<evidence type="ECO:0000256" key="2">
    <source>
        <dbReference type="SAM" id="Phobius"/>
    </source>
</evidence>
<evidence type="ECO:0000313" key="3">
    <source>
        <dbReference type="EMBL" id="AGB50643.1"/>
    </source>
</evidence>
<proteinExistence type="predicted"/>
<accession>L0L2J5</accession>
<protein>
    <submittedName>
        <fullName evidence="3">Uncharacterized protein</fullName>
    </submittedName>
</protein>
<dbReference type="GeneID" id="14401465"/>
<evidence type="ECO:0000256" key="1">
    <source>
        <dbReference type="SAM" id="Coils"/>
    </source>
</evidence>
<dbReference type="KEGG" id="mhz:Metho_2503"/>
<dbReference type="RefSeq" id="WP_015313775.1">
    <property type="nucleotide sequence ID" value="NC_019972.1"/>
</dbReference>
<keyword evidence="3" id="KW-0614">Plasmid</keyword>
<feature type="coiled-coil region" evidence="1">
    <location>
        <begin position="223"/>
        <end position="290"/>
    </location>
</feature>
<dbReference type="EMBL" id="CP003363">
    <property type="protein sequence ID" value="AGB50643.1"/>
    <property type="molecule type" value="Genomic_DNA"/>
</dbReference>
<keyword evidence="4" id="KW-1185">Reference proteome</keyword>
<name>L0L2J5_METHD</name>
<keyword evidence="1" id="KW-0175">Coiled coil</keyword>
<reference evidence="4" key="1">
    <citation type="submission" date="2012-02" db="EMBL/GenBank/DDBJ databases">
        <title>Complete sequence of plasmid of Methanomethylovorans hollandica DSM 15978.</title>
        <authorList>
            <person name="Lucas S."/>
            <person name="Copeland A."/>
            <person name="Lapidus A."/>
            <person name="Glavina del Rio T."/>
            <person name="Dalin E."/>
            <person name="Tice H."/>
            <person name="Bruce D."/>
            <person name="Goodwin L."/>
            <person name="Pitluck S."/>
            <person name="Peters L."/>
            <person name="Mikhailova N."/>
            <person name="Held B."/>
            <person name="Kyrpides N."/>
            <person name="Mavromatis K."/>
            <person name="Ivanova N."/>
            <person name="Brettin T."/>
            <person name="Detter J.C."/>
            <person name="Han C."/>
            <person name="Larimer F."/>
            <person name="Land M."/>
            <person name="Hauser L."/>
            <person name="Markowitz V."/>
            <person name="Cheng J.-F."/>
            <person name="Hugenholtz P."/>
            <person name="Woyke T."/>
            <person name="Wu D."/>
            <person name="Spring S."/>
            <person name="Schroeder M."/>
            <person name="Brambilla E."/>
            <person name="Klenk H.-P."/>
            <person name="Eisen J.A."/>
        </authorList>
    </citation>
    <scope>NUCLEOTIDE SEQUENCE [LARGE SCALE GENOMIC DNA]</scope>
    <source>
        <strain evidence="4">DSM 15978 / NBRC 107637 / DMS1</strain>
        <plasmid evidence="4">Plasmid pMETHO01</plasmid>
    </source>
</reference>
<feature type="transmembrane region" description="Helical" evidence="2">
    <location>
        <begin position="859"/>
        <end position="880"/>
    </location>
</feature>
<dbReference type="HOGENOM" id="CLU_300471_0_0_2"/>
<keyword evidence="2" id="KW-1133">Transmembrane helix</keyword>
<gene>
    <name evidence="3" type="ordered locus">Metho_2503</name>
</gene>
<dbReference type="Proteomes" id="UP000010866">
    <property type="component" value="Plasmid pMETHO01"/>
</dbReference>
<dbReference type="AlphaFoldDB" id="L0L2J5"/>
<evidence type="ECO:0000313" key="4">
    <source>
        <dbReference type="Proteomes" id="UP000010866"/>
    </source>
</evidence>
<sequence precursor="true">MKNNNLFIFFVLLIYLSTFLQPCLAETTENTNTIDITNDLMAMAVAASVAPKEDLSVIYKNYYSMHSRLAEVYLQNGYMPTTIDNQNRVINKNHDDTALIQFILANALLTKSYETNEQASDEEKDIISKAWINIGKTNIGSSLQTILTKQMILKGYVIEQETEYDATLYKDVNDFHETAKNEFIIESAEDEAYLKKQYYSAFSDYNQFEMDKTSESSEDYREFKLLTEENKVLTEELEKYSDLIEIIKNTDGTIEYVGSDEEVERYQAIEDSLEENTERLTEILDKYEMSSSFKIESFALIEGNQTKEEDEDKVSVTYLTVPLDKLIDLSYQKHESYMIWSSVIYSAYQINEPFMTSDEWVLFNNYVVQNEAVRTIEKELYDINARIKELQNQGDNIITPEEANASKEDLVLDANEEKELKELRDKRTKLKELKKDYSTNLDNYKEENNINSVYLKSDYYYNGIAPFANGYYDWNLIDTVASSLYLSAYNQELKYSNGLYSASPTTLSLKEVENEDSNSTAEIESLNQFCAIYVNANERLSKTISSYPDFVEMYSSDQLADLYLAKADFYLNSIKNSNIRNAVYLAAIQEARIQCMSIPHKKVFLSYDSDNKPSVEIYYTKSVDIETLKNVLNRISENPNIDEESAIIANWNENTNAEYLIKQSYGTASILAADVAINNLINERMYSPYTIPITTADLSALTQNPLITEEQSYTIHTLLNSNAVEIAKSNNTLIQELRMQYVDMYYDPIVPAIQDLLKEIESWPNDDSTHQVNTNNLVQLTTQIDTFMGIYDSLPDAQKSNYTIPYDSKNLIPLLQAPSTKYTLAKTIVDNNIQVSDDFRKQCESIVKEYESNKLKKTAFTVVACLAAVLLVGAMAYKFWYKRLPNFKMKITEATAEYNIVISNRGQKPAIFEKNISFNTNIVPPTLTDNKVMIVNIGEKGFTLKGSLGANETKTIPVKKKDYTLPGLEDKTDETTDENENIDQIMEIINRGENNE</sequence>
<feature type="coiled-coil region" evidence="1">
    <location>
        <begin position="373"/>
        <end position="447"/>
    </location>
</feature>
<keyword evidence="2" id="KW-0812">Transmembrane</keyword>
<keyword evidence="2" id="KW-0472">Membrane</keyword>
<organism evidence="3 4">
    <name type="scientific">Methanomethylovorans hollandica (strain DSM 15978 / NBRC 107637 / DMS1)</name>
    <dbReference type="NCBI Taxonomy" id="867904"/>
    <lineage>
        <taxon>Archaea</taxon>
        <taxon>Methanobacteriati</taxon>
        <taxon>Methanobacteriota</taxon>
        <taxon>Stenosarchaea group</taxon>
        <taxon>Methanomicrobia</taxon>
        <taxon>Methanosarcinales</taxon>
        <taxon>Methanosarcinaceae</taxon>
        <taxon>Methanomethylovorans</taxon>
    </lineage>
</organism>
<geneLocation type="plasmid" evidence="3 4">
    <name>pMETHO01</name>
</geneLocation>